<dbReference type="eggNOG" id="ENOG502T8C4">
    <property type="taxonomic scope" value="Eukaryota"/>
</dbReference>
<reference evidence="11" key="1">
    <citation type="submission" date="2007-03" db="EMBL/GenBank/DDBJ databases">
        <title>Annotation of Culex pipiens quinquefasciatus.</title>
        <authorList>
            <consortium name="The Broad Institute Genome Sequencing Platform"/>
            <person name="Atkinson P.W."/>
            <person name="Hemingway J."/>
            <person name="Christensen B.M."/>
            <person name="Higgs S."/>
            <person name="Kodira C."/>
            <person name="Hannick L."/>
            <person name="Megy K."/>
            <person name="O'Leary S."/>
            <person name="Pearson M."/>
            <person name="Haas B.J."/>
            <person name="Mauceli E."/>
            <person name="Wortman J.R."/>
            <person name="Lee N.H."/>
            <person name="Guigo R."/>
            <person name="Stanke M."/>
            <person name="Alvarado L."/>
            <person name="Amedeo P."/>
            <person name="Antoine C.H."/>
            <person name="Arensburger P."/>
            <person name="Bidwell S.L."/>
            <person name="Crawford M."/>
            <person name="Camaro F."/>
            <person name="Devon K."/>
            <person name="Engels R."/>
            <person name="Hammond M."/>
            <person name="Howarth C."/>
            <person name="Koehrsen M."/>
            <person name="Lawson D."/>
            <person name="Montgomery P."/>
            <person name="Nene V."/>
            <person name="Nusbaum C."/>
            <person name="Puiu D."/>
            <person name="Romero-Severson J."/>
            <person name="Severson D.W."/>
            <person name="Shumway M."/>
            <person name="Sisk P."/>
            <person name="Stolte C."/>
            <person name="Zeng Q."/>
            <person name="Eisenstadt E."/>
            <person name="Fraser-Liggett C."/>
            <person name="Strausberg R."/>
            <person name="Galagan J."/>
            <person name="Birren B."/>
            <person name="Collins F.H."/>
        </authorList>
    </citation>
    <scope>NUCLEOTIDE SEQUENCE [LARGE SCALE GENOMIC DNA]</scope>
    <source>
        <strain evidence="11">JHB</strain>
    </source>
</reference>
<dbReference type="InterPro" id="IPR004117">
    <property type="entry name" value="7tm6_olfct_rcpt"/>
</dbReference>
<comment type="caution">
    <text evidence="10">Lacks conserved residue(s) required for the propagation of feature annotation.</text>
</comment>
<dbReference type="GO" id="GO:0004984">
    <property type="term" value="F:olfactory receptor activity"/>
    <property type="evidence" value="ECO:0007669"/>
    <property type="project" value="InterPro"/>
</dbReference>
<feature type="transmembrane region" description="Helical" evidence="10">
    <location>
        <begin position="298"/>
        <end position="321"/>
    </location>
</feature>
<dbReference type="GO" id="GO:0007165">
    <property type="term" value="P:signal transduction"/>
    <property type="evidence" value="ECO:0007669"/>
    <property type="project" value="UniProtKB-KW"/>
</dbReference>
<dbReference type="OMA" id="IYQEESH"/>
<evidence type="ECO:0000256" key="2">
    <source>
        <dbReference type="ARBA" id="ARBA00022475"/>
    </source>
</evidence>
<dbReference type="InParanoid" id="B0WF39"/>
<keyword evidence="4 10" id="KW-0812">Transmembrane</keyword>
<evidence type="ECO:0000256" key="10">
    <source>
        <dbReference type="RuleBase" id="RU351113"/>
    </source>
</evidence>
<dbReference type="HOGENOM" id="CLU_044523_0_1_1"/>
<dbReference type="Pfam" id="PF02949">
    <property type="entry name" value="7tm_6"/>
    <property type="match status" value="1"/>
</dbReference>
<dbReference type="EMBL" id="DS231914">
    <property type="protein sequence ID" value="EDS25984.1"/>
    <property type="molecule type" value="Genomic_DNA"/>
</dbReference>
<evidence type="ECO:0000256" key="6">
    <source>
        <dbReference type="ARBA" id="ARBA00022989"/>
    </source>
</evidence>
<protein>
    <recommendedName>
        <fullName evidence="10">Odorant receptor</fullName>
    </recommendedName>
</protein>
<sequence>MTIMEYIQRLERFKFFQHSYKNPSEFYTSLIEIPNKVARVAGLNIFSKDYKVFSWNLACLLTVFVVYGIVTPFTIYEVRHNVDDLIYCLVTVGIGIQGVMKMVTFLVYRKELIWTQEYTQKIYQEESHNHKQVLMEQVSLLNIMTRIIITSYIYLGFLLAMGPFLYSLMAGKKALSFGFWIPYLDRFSWPGYLCNVVMQVIMTLFICSENLGADVLHFMTMMSSRTQVDMLMIKLRGIKSSDLDIRDKLKEIIRRHQEHLEFVGTVEMIYRSFFFVIFSTLGATLCLSLYAVATLGWVAGSIPCMFIIYEMFVYCFLATILETKEDELQQEIYKVPWYQLSISDQKSLRIVLEATQQPVCLTLIFYPLNMPTFVDLPATTTPPLATATMRLVTLEWLD</sequence>
<dbReference type="PANTHER" id="PTHR21137">
    <property type="entry name" value="ODORANT RECEPTOR"/>
    <property type="match status" value="1"/>
</dbReference>
<name>B0WF39_CULQU</name>
<dbReference type="VEuPathDB" id="VectorBase:CPIJ005374"/>
<evidence type="ECO:0000256" key="4">
    <source>
        <dbReference type="ARBA" id="ARBA00022692"/>
    </source>
</evidence>
<feature type="transmembrane region" description="Helical" evidence="10">
    <location>
        <begin position="189"/>
        <end position="212"/>
    </location>
</feature>
<dbReference type="PANTHER" id="PTHR21137:SF35">
    <property type="entry name" value="ODORANT RECEPTOR 19A-RELATED"/>
    <property type="match status" value="1"/>
</dbReference>
<keyword evidence="6 10" id="KW-1133">Transmembrane helix</keyword>
<keyword evidence="8 10" id="KW-0675">Receptor</keyword>
<evidence type="ECO:0000256" key="7">
    <source>
        <dbReference type="ARBA" id="ARBA00023136"/>
    </source>
</evidence>
<evidence type="ECO:0000313" key="11">
    <source>
        <dbReference type="EMBL" id="EDS25984.1"/>
    </source>
</evidence>
<evidence type="ECO:0000256" key="5">
    <source>
        <dbReference type="ARBA" id="ARBA00022725"/>
    </source>
</evidence>
<evidence type="ECO:0000256" key="3">
    <source>
        <dbReference type="ARBA" id="ARBA00022606"/>
    </source>
</evidence>
<keyword evidence="3 10" id="KW-0716">Sensory transduction</keyword>
<comment type="subcellular location">
    <subcellularLocation>
        <location evidence="1 10">Cell membrane</location>
        <topology evidence="1 10">Multi-pass membrane protein</topology>
    </subcellularLocation>
</comment>
<keyword evidence="7 10" id="KW-0472">Membrane</keyword>
<keyword evidence="9 10" id="KW-0807">Transducer</keyword>
<dbReference type="PhylomeDB" id="B0WF39"/>
<accession>B0WF39</accession>
<dbReference type="OrthoDB" id="6765072at2759"/>
<evidence type="ECO:0000256" key="1">
    <source>
        <dbReference type="ARBA" id="ARBA00004651"/>
    </source>
</evidence>
<feature type="transmembrane region" description="Helical" evidence="10">
    <location>
        <begin position="273"/>
        <end position="292"/>
    </location>
</feature>
<dbReference type="GO" id="GO:0005549">
    <property type="term" value="F:odorant binding"/>
    <property type="evidence" value="ECO:0007669"/>
    <property type="project" value="InterPro"/>
</dbReference>
<evidence type="ECO:0000256" key="8">
    <source>
        <dbReference type="ARBA" id="ARBA00023170"/>
    </source>
</evidence>
<dbReference type="KEGG" id="cqu:CpipJ_CPIJ005374"/>
<dbReference type="AlphaFoldDB" id="B0WF39"/>
<feature type="transmembrane region" description="Helical" evidence="10">
    <location>
        <begin position="147"/>
        <end position="169"/>
    </location>
</feature>
<feature type="transmembrane region" description="Helical" evidence="10">
    <location>
        <begin position="53"/>
        <end position="73"/>
    </location>
</feature>
<evidence type="ECO:0000256" key="9">
    <source>
        <dbReference type="ARBA" id="ARBA00023224"/>
    </source>
</evidence>
<feature type="transmembrane region" description="Helical" evidence="10">
    <location>
        <begin position="85"/>
        <end position="108"/>
    </location>
</feature>
<dbReference type="VEuPathDB" id="VectorBase:CQUJHB014904"/>
<dbReference type="GO" id="GO:0005886">
    <property type="term" value="C:plasma membrane"/>
    <property type="evidence" value="ECO:0007669"/>
    <property type="project" value="UniProtKB-SubCell"/>
</dbReference>
<keyword evidence="5 10" id="KW-0552">Olfaction</keyword>
<keyword evidence="2" id="KW-1003">Cell membrane</keyword>
<comment type="similarity">
    <text evidence="10">Belongs to the insect chemoreceptor superfamily. Heteromeric odorant receptor channel (TC 1.A.69) family.</text>
</comment>
<proteinExistence type="inferred from homology"/>
<gene>
    <name evidence="11" type="ORF">CpipJ_CPIJ005374</name>
</gene>
<organism>
    <name type="scientific">Culex quinquefasciatus</name>
    <name type="common">Southern house mosquito</name>
    <name type="synonym">Culex pungens</name>
    <dbReference type="NCBI Taxonomy" id="7176"/>
    <lineage>
        <taxon>Eukaryota</taxon>
        <taxon>Metazoa</taxon>
        <taxon>Ecdysozoa</taxon>
        <taxon>Arthropoda</taxon>
        <taxon>Hexapoda</taxon>
        <taxon>Insecta</taxon>
        <taxon>Pterygota</taxon>
        <taxon>Neoptera</taxon>
        <taxon>Endopterygota</taxon>
        <taxon>Diptera</taxon>
        <taxon>Nematocera</taxon>
        <taxon>Culicoidea</taxon>
        <taxon>Culicidae</taxon>
        <taxon>Culicinae</taxon>
        <taxon>Culicini</taxon>
        <taxon>Culex</taxon>
        <taxon>Culex</taxon>
    </lineage>
</organism>